<proteinExistence type="predicted"/>
<evidence type="ECO:0000313" key="2">
    <source>
        <dbReference type="Proteomes" id="UP000770717"/>
    </source>
</evidence>
<sequence length="77" mass="8475">MENYLLSGRGWRYFPNSVVCERFACCWSEGVGKGLVICIAPTYSAALSGNLLPPANWVLLLLTSEGWKAESTFSQLT</sequence>
<dbReference type="AlphaFoldDB" id="A0A8J6F595"/>
<name>A0A8J6F595_ELECQ</name>
<evidence type="ECO:0000313" key="1">
    <source>
        <dbReference type="EMBL" id="KAG9481847.1"/>
    </source>
</evidence>
<dbReference type="EMBL" id="WNTK01000006">
    <property type="protein sequence ID" value="KAG9481847.1"/>
    <property type="molecule type" value="Genomic_DNA"/>
</dbReference>
<organism evidence="1 2">
    <name type="scientific">Eleutherodactylus coqui</name>
    <name type="common">Puerto Rican coqui</name>
    <dbReference type="NCBI Taxonomy" id="57060"/>
    <lineage>
        <taxon>Eukaryota</taxon>
        <taxon>Metazoa</taxon>
        <taxon>Chordata</taxon>
        <taxon>Craniata</taxon>
        <taxon>Vertebrata</taxon>
        <taxon>Euteleostomi</taxon>
        <taxon>Amphibia</taxon>
        <taxon>Batrachia</taxon>
        <taxon>Anura</taxon>
        <taxon>Neobatrachia</taxon>
        <taxon>Hyloidea</taxon>
        <taxon>Eleutherodactylidae</taxon>
        <taxon>Eleutherodactylinae</taxon>
        <taxon>Eleutherodactylus</taxon>
        <taxon>Eleutherodactylus</taxon>
    </lineage>
</organism>
<gene>
    <name evidence="1" type="ORF">GDO78_010855</name>
</gene>
<accession>A0A8J6F595</accession>
<comment type="caution">
    <text evidence="1">The sequence shown here is derived from an EMBL/GenBank/DDBJ whole genome shotgun (WGS) entry which is preliminary data.</text>
</comment>
<reference evidence="1" key="1">
    <citation type="thesis" date="2020" institute="ProQuest LLC" country="789 East Eisenhower Parkway, Ann Arbor, MI, USA">
        <title>Comparative Genomics and Chromosome Evolution.</title>
        <authorList>
            <person name="Mudd A.B."/>
        </authorList>
    </citation>
    <scope>NUCLEOTIDE SEQUENCE</scope>
    <source>
        <strain evidence="1">HN-11 Male</strain>
        <tissue evidence="1">Kidney and liver</tissue>
    </source>
</reference>
<keyword evidence="2" id="KW-1185">Reference proteome</keyword>
<protein>
    <submittedName>
        <fullName evidence="1">Uncharacterized protein</fullName>
    </submittedName>
</protein>
<dbReference type="Proteomes" id="UP000770717">
    <property type="component" value="Unassembled WGS sequence"/>
</dbReference>